<dbReference type="InterPro" id="IPR050808">
    <property type="entry name" value="Phage_Integrase"/>
</dbReference>
<dbReference type="Proteomes" id="UP000562027">
    <property type="component" value="Unassembled WGS sequence"/>
</dbReference>
<dbReference type="EMBL" id="JACHLP010000003">
    <property type="protein sequence ID" value="MBB4843381.1"/>
    <property type="molecule type" value="Genomic_DNA"/>
</dbReference>
<evidence type="ECO:0000313" key="8">
    <source>
        <dbReference type="Proteomes" id="UP000562027"/>
    </source>
</evidence>
<evidence type="ECO:0000256" key="5">
    <source>
        <dbReference type="SAM" id="MobiDB-lite"/>
    </source>
</evidence>
<comment type="similarity">
    <text evidence="1">Belongs to the 'phage' integrase family.</text>
</comment>
<keyword evidence="2" id="KW-0229">DNA integration</keyword>
<dbReference type="RefSeq" id="WP_184298582.1">
    <property type="nucleotide sequence ID" value="NZ_JACHLP010000003.1"/>
</dbReference>
<dbReference type="Pfam" id="PF13356">
    <property type="entry name" value="Arm-DNA-bind_3"/>
    <property type="match status" value="1"/>
</dbReference>
<dbReference type="PANTHER" id="PTHR30629:SF2">
    <property type="entry name" value="PROPHAGE INTEGRASE INTS-RELATED"/>
    <property type="match status" value="1"/>
</dbReference>
<evidence type="ECO:0000256" key="1">
    <source>
        <dbReference type="ARBA" id="ARBA00008857"/>
    </source>
</evidence>
<dbReference type="Pfam" id="PF00589">
    <property type="entry name" value="Phage_integrase"/>
    <property type="match status" value="1"/>
</dbReference>
<dbReference type="GO" id="GO:0003677">
    <property type="term" value="F:DNA binding"/>
    <property type="evidence" value="ECO:0007669"/>
    <property type="project" value="UniProtKB-KW"/>
</dbReference>
<dbReference type="AlphaFoldDB" id="A0A840L6G2"/>
<reference evidence="7 8" key="1">
    <citation type="submission" date="2020-08" db="EMBL/GenBank/DDBJ databases">
        <title>Functional genomics of gut bacteria from endangered species of beetles.</title>
        <authorList>
            <person name="Carlos-Shanley C."/>
        </authorList>
    </citation>
    <scope>NUCLEOTIDE SEQUENCE [LARGE SCALE GENOMIC DNA]</scope>
    <source>
        <strain evidence="7 8">S00239</strain>
    </source>
</reference>
<dbReference type="InterPro" id="IPR025166">
    <property type="entry name" value="Integrase_DNA_bind_dom"/>
</dbReference>
<dbReference type="InterPro" id="IPR011010">
    <property type="entry name" value="DNA_brk_join_enz"/>
</dbReference>
<dbReference type="SUPFAM" id="SSF56349">
    <property type="entry name" value="DNA breaking-rejoining enzymes"/>
    <property type="match status" value="1"/>
</dbReference>
<dbReference type="InterPro" id="IPR002104">
    <property type="entry name" value="Integrase_catalytic"/>
</dbReference>
<comment type="caution">
    <text evidence="7">The sequence shown here is derived from an EMBL/GenBank/DDBJ whole genome shotgun (WGS) entry which is preliminary data.</text>
</comment>
<dbReference type="PANTHER" id="PTHR30629">
    <property type="entry name" value="PROPHAGE INTEGRASE"/>
    <property type="match status" value="1"/>
</dbReference>
<organism evidence="7 8">
    <name type="scientific">Roseateles oligotrophus</name>
    <dbReference type="NCBI Taxonomy" id="1769250"/>
    <lineage>
        <taxon>Bacteria</taxon>
        <taxon>Pseudomonadati</taxon>
        <taxon>Pseudomonadota</taxon>
        <taxon>Betaproteobacteria</taxon>
        <taxon>Burkholderiales</taxon>
        <taxon>Sphaerotilaceae</taxon>
        <taxon>Roseateles</taxon>
    </lineage>
</organism>
<proteinExistence type="inferred from homology"/>
<dbReference type="InterPro" id="IPR053876">
    <property type="entry name" value="Phage_int_M"/>
</dbReference>
<gene>
    <name evidence="7" type="ORF">HNP55_001900</name>
</gene>
<dbReference type="InterPro" id="IPR013762">
    <property type="entry name" value="Integrase-like_cat_sf"/>
</dbReference>
<name>A0A840L6G2_9BURK</name>
<dbReference type="GO" id="GO:0006310">
    <property type="term" value="P:DNA recombination"/>
    <property type="evidence" value="ECO:0007669"/>
    <property type="project" value="UniProtKB-KW"/>
</dbReference>
<evidence type="ECO:0000313" key="7">
    <source>
        <dbReference type="EMBL" id="MBB4843381.1"/>
    </source>
</evidence>
<evidence type="ECO:0000256" key="4">
    <source>
        <dbReference type="ARBA" id="ARBA00023172"/>
    </source>
</evidence>
<feature type="region of interest" description="Disordered" evidence="5">
    <location>
        <begin position="68"/>
        <end position="96"/>
    </location>
</feature>
<dbReference type="InterPro" id="IPR038488">
    <property type="entry name" value="Integrase_DNA-bd_sf"/>
</dbReference>
<sequence>MLTDPACKQATCPQDKPRVRLADERGLYLEVAPNGSKRWFFKYRFAGKEKRLALGNYPEVTLKVAREGRDDARKTRAAGTDPVQQRQQDNANKQVSSASTYEAVAREFHSIQAAAKWSSGHARKWLRTQELYLFPEIGTLPLSSIRAAAILRALRKVEAKGIVNTAHELRTMAGQVFRHGVVTERCEKNPIADLKDALTAHHVKHFAAVLDPVEVGGLLRAIDGYTGQPATRAALQLSALIFQRPGNIRAMEWEWIDLDAALLTIPAQSMKLKTKAKVNGRPHLVPLARQAVGVLKEIQPLTGHSRYVFPGARDHAIPMSDGTVNAALRRLDFGSDDHVAHGFRAMARTMLAERIAGISSDMVEAQLGHAKTGANPGAYDRAEYADQRRLMMQTWADYLDQLRTGAQVIPFKATSAR</sequence>
<dbReference type="CDD" id="cd00801">
    <property type="entry name" value="INT_P4_C"/>
    <property type="match status" value="1"/>
</dbReference>
<dbReference type="PROSITE" id="PS51898">
    <property type="entry name" value="TYR_RECOMBINASE"/>
    <property type="match status" value="1"/>
</dbReference>
<evidence type="ECO:0000256" key="2">
    <source>
        <dbReference type="ARBA" id="ARBA00022908"/>
    </source>
</evidence>
<dbReference type="Gene3D" id="1.10.443.10">
    <property type="entry name" value="Intergrase catalytic core"/>
    <property type="match status" value="1"/>
</dbReference>
<keyword evidence="3" id="KW-0238">DNA-binding</keyword>
<dbReference type="Gene3D" id="3.30.160.390">
    <property type="entry name" value="Integrase, DNA-binding domain"/>
    <property type="match status" value="1"/>
</dbReference>
<dbReference type="InterPro" id="IPR010998">
    <property type="entry name" value="Integrase_recombinase_N"/>
</dbReference>
<accession>A0A840L6G2</accession>
<dbReference type="Pfam" id="PF22022">
    <property type="entry name" value="Phage_int_M"/>
    <property type="match status" value="1"/>
</dbReference>
<dbReference type="GO" id="GO:0015074">
    <property type="term" value="P:DNA integration"/>
    <property type="evidence" value="ECO:0007669"/>
    <property type="project" value="UniProtKB-KW"/>
</dbReference>
<evidence type="ECO:0000256" key="3">
    <source>
        <dbReference type="ARBA" id="ARBA00023125"/>
    </source>
</evidence>
<feature type="compositionally biased region" description="Polar residues" evidence="5">
    <location>
        <begin position="82"/>
        <end position="96"/>
    </location>
</feature>
<evidence type="ECO:0000259" key="6">
    <source>
        <dbReference type="PROSITE" id="PS51898"/>
    </source>
</evidence>
<dbReference type="Gene3D" id="1.10.150.130">
    <property type="match status" value="1"/>
</dbReference>
<feature type="domain" description="Tyr recombinase" evidence="6">
    <location>
        <begin position="205"/>
        <end position="392"/>
    </location>
</feature>
<keyword evidence="4" id="KW-0233">DNA recombination</keyword>
<keyword evidence="8" id="KW-1185">Reference proteome</keyword>
<protein>
    <submittedName>
        <fullName evidence="7">Integrase</fullName>
    </submittedName>
</protein>